<evidence type="ECO:0000313" key="3">
    <source>
        <dbReference type="Proteomes" id="UP000030428"/>
    </source>
</evidence>
<gene>
    <name evidence="2" type="ORF">PN36_18770</name>
</gene>
<dbReference type="PANTHER" id="PTHR36966">
    <property type="entry name" value="REP-ASSOCIATED TYROSINE TRANSPOSASE"/>
    <property type="match status" value="1"/>
</dbReference>
<dbReference type="Gene3D" id="3.30.70.1290">
    <property type="entry name" value="Transposase IS200-like"/>
    <property type="match status" value="1"/>
</dbReference>
<dbReference type="SUPFAM" id="SSF143422">
    <property type="entry name" value="Transposase IS200-like"/>
    <property type="match status" value="1"/>
</dbReference>
<accession>A0A0A6PBD3</accession>
<name>A0A0A6PBD3_9GAMM</name>
<dbReference type="AlphaFoldDB" id="A0A0A6PBD3"/>
<evidence type="ECO:0000313" key="2">
    <source>
        <dbReference type="EMBL" id="KHD08095.1"/>
    </source>
</evidence>
<dbReference type="SMART" id="SM01321">
    <property type="entry name" value="Y1_Tnp"/>
    <property type="match status" value="1"/>
</dbReference>
<sequence>MSNYRRVRVAGATYFFTVNVLDRKRIDLTRPEFRQALREGIKRTRQTLPFKMDACVLLPDHLHCIWTLPPNDANFSARWAIIKRNVSRCCGEAYSGYLNASRQKRKESGIWQRRFWEHWIRDEMDFERHVDYIYYNPVKHGHVQQVGDWPYSTFHRDVKASIYSAHWGSMVPNIETQDLGEFQ</sequence>
<dbReference type="GO" id="GO:0043565">
    <property type="term" value="F:sequence-specific DNA binding"/>
    <property type="evidence" value="ECO:0007669"/>
    <property type="project" value="TreeGrafter"/>
</dbReference>
<organism evidence="2 3">
    <name type="scientific">Candidatus Thiomargarita nelsonii</name>
    <dbReference type="NCBI Taxonomy" id="1003181"/>
    <lineage>
        <taxon>Bacteria</taxon>
        <taxon>Pseudomonadati</taxon>
        <taxon>Pseudomonadota</taxon>
        <taxon>Gammaproteobacteria</taxon>
        <taxon>Thiotrichales</taxon>
        <taxon>Thiotrichaceae</taxon>
        <taxon>Thiomargarita</taxon>
    </lineage>
</organism>
<feature type="domain" description="Transposase IS200-like" evidence="1">
    <location>
        <begin position="9"/>
        <end position="136"/>
    </location>
</feature>
<dbReference type="InterPro" id="IPR052715">
    <property type="entry name" value="RAYT_transposase"/>
</dbReference>
<reference evidence="2 3" key="1">
    <citation type="journal article" date="2016" name="Front. Microbiol.">
        <title>Single-Cell (Meta-)Genomics of a Dimorphic Candidatus Thiomargarita nelsonii Reveals Genomic Plasticity.</title>
        <authorList>
            <person name="Flood B.E."/>
            <person name="Fliss P."/>
            <person name="Jones D.S."/>
            <person name="Dick G.J."/>
            <person name="Jain S."/>
            <person name="Kaster A.K."/>
            <person name="Winkel M."/>
            <person name="Mussmann M."/>
            <person name="Bailey J."/>
        </authorList>
    </citation>
    <scope>NUCLEOTIDE SEQUENCE [LARGE SCALE GENOMIC DNA]</scope>
    <source>
        <strain evidence="2">Hydrate Ridge</strain>
    </source>
</reference>
<evidence type="ECO:0000259" key="1">
    <source>
        <dbReference type="SMART" id="SM01321"/>
    </source>
</evidence>
<dbReference type="PANTHER" id="PTHR36966:SF1">
    <property type="entry name" value="REP-ASSOCIATED TYROSINE TRANSPOSASE"/>
    <property type="match status" value="1"/>
</dbReference>
<dbReference type="InterPro" id="IPR002686">
    <property type="entry name" value="Transposase_17"/>
</dbReference>
<keyword evidence="3" id="KW-1185">Reference proteome</keyword>
<proteinExistence type="predicted"/>
<comment type="caution">
    <text evidence="2">The sequence shown here is derived from an EMBL/GenBank/DDBJ whole genome shotgun (WGS) entry which is preliminary data.</text>
</comment>
<dbReference type="Proteomes" id="UP000030428">
    <property type="component" value="Unassembled WGS sequence"/>
</dbReference>
<dbReference type="GO" id="GO:0004803">
    <property type="term" value="F:transposase activity"/>
    <property type="evidence" value="ECO:0007669"/>
    <property type="project" value="InterPro"/>
</dbReference>
<dbReference type="GO" id="GO:0006313">
    <property type="term" value="P:DNA transposition"/>
    <property type="evidence" value="ECO:0007669"/>
    <property type="project" value="InterPro"/>
</dbReference>
<dbReference type="EMBL" id="JSZA02000075">
    <property type="protein sequence ID" value="KHD08095.1"/>
    <property type="molecule type" value="Genomic_DNA"/>
</dbReference>
<dbReference type="NCBIfam" id="NF047646">
    <property type="entry name" value="REP_Tyr_transpos"/>
    <property type="match status" value="1"/>
</dbReference>
<protein>
    <submittedName>
        <fullName evidence="2">Transposase</fullName>
    </submittedName>
</protein>
<dbReference type="InterPro" id="IPR036515">
    <property type="entry name" value="Transposase_17_sf"/>
</dbReference>